<proteinExistence type="inferred from homology"/>
<dbReference type="STRING" id="337451.A0A3S3NI55"/>
<dbReference type="InterPro" id="IPR007612">
    <property type="entry name" value="LOR"/>
</dbReference>
<dbReference type="PANTHER" id="PTHR31087:SF95">
    <property type="entry name" value="EXPRESSED PROTEIN"/>
    <property type="match status" value="1"/>
</dbReference>
<dbReference type="InterPro" id="IPR025659">
    <property type="entry name" value="Tubby-like_C"/>
</dbReference>
<dbReference type="Proteomes" id="UP000283530">
    <property type="component" value="Unassembled WGS sequence"/>
</dbReference>
<dbReference type="Pfam" id="PF04525">
    <property type="entry name" value="LOR"/>
    <property type="match status" value="1"/>
</dbReference>
<sequence>MSRIYPTESRRCQEGGPYAVISAGPSILTVWNKSSMAFQGTDGFSVFDGQGRLVFRVDNYSRKNRCIAGGVVLMDGAGRAVLTLRPQTLSLRDQWNGFKGDGGLGAKRGTPVFSMRRRSFLRINDETEVFMGGLRNRVQAPDFQITGSFRRRCCKIQDSAGEVVAEISRKRASTKILLSDDVFRMIVQPGYDCELMMAFVVTIDRIFGKPLTPAMCS</sequence>
<keyword evidence="3" id="KW-1185">Reference proteome</keyword>
<comment type="caution">
    <text evidence="2">The sequence shown here is derived from an EMBL/GenBank/DDBJ whole genome shotgun (WGS) entry which is preliminary data.</text>
</comment>
<dbReference type="EMBL" id="QPKB01000003">
    <property type="protein sequence ID" value="RWR80164.1"/>
    <property type="molecule type" value="Genomic_DNA"/>
</dbReference>
<reference evidence="2 3" key="1">
    <citation type="journal article" date="2019" name="Nat. Plants">
        <title>Stout camphor tree genome fills gaps in understanding of flowering plant genome evolution.</title>
        <authorList>
            <person name="Chaw S.M."/>
            <person name="Liu Y.C."/>
            <person name="Wu Y.W."/>
            <person name="Wang H.Y."/>
            <person name="Lin C.I."/>
            <person name="Wu C.S."/>
            <person name="Ke H.M."/>
            <person name="Chang L.Y."/>
            <person name="Hsu C.Y."/>
            <person name="Yang H.T."/>
            <person name="Sudianto E."/>
            <person name="Hsu M.H."/>
            <person name="Wu K.P."/>
            <person name="Wang L.N."/>
            <person name="Leebens-Mack J.H."/>
            <person name="Tsai I.J."/>
        </authorList>
    </citation>
    <scope>NUCLEOTIDE SEQUENCE [LARGE SCALE GENOMIC DNA]</scope>
    <source>
        <strain evidence="3">cv. Chaw 1501</strain>
        <tissue evidence="2">Young leaves</tissue>
    </source>
</reference>
<dbReference type="InterPro" id="IPR038595">
    <property type="entry name" value="LOR_sf"/>
</dbReference>
<dbReference type="OrthoDB" id="680369at2759"/>
<organism evidence="2 3">
    <name type="scientific">Cinnamomum micranthum f. kanehirae</name>
    <dbReference type="NCBI Taxonomy" id="337451"/>
    <lineage>
        <taxon>Eukaryota</taxon>
        <taxon>Viridiplantae</taxon>
        <taxon>Streptophyta</taxon>
        <taxon>Embryophyta</taxon>
        <taxon>Tracheophyta</taxon>
        <taxon>Spermatophyta</taxon>
        <taxon>Magnoliopsida</taxon>
        <taxon>Magnoliidae</taxon>
        <taxon>Laurales</taxon>
        <taxon>Lauraceae</taxon>
        <taxon>Cinnamomum</taxon>
    </lineage>
</organism>
<gene>
    <name evidence="2" type="ORF">CKAN_00878900</name>
</gene>
<comment type="similarity">
    <text evidence="1">Belongs to the LOR family.</text>
</comment>
<name>A0A3S3NI55_9MAGN</name>
<evidence type="ECO:0000313" key="2">
    <source>
        <dbReference type="EMBL" id="RWR80164.1"/>
    </source>
</evidence>
<accession>A0A3S3NI55</accession>
<dbReference type="PANTHER" id="PTHR31087">
    <property type="match status" value="1"/>
</dbReference>
<dbReference type="Gene3D" id="2.40.160.200">
    <property type="entry name" value="LURP1-related"/>
    <property type="match status" value="1"/>
</dbReference>
<dbReference type="SUPFAM" id="SSF54518">
    <property type="entry name" value="Tubby C-terminal domain-like"/>
    <property type="match status" value="1"/>
</dbReference>
<evidence type="ECO:0000313" key="3">
    <source>
        <dbReference type="Proteomes" id="UP000283530"/>
    </source>
</evidence>
<protein>
    <submittedName>
        <fullName evidence="2">LURP1-like domain-containing protein</fullName>
    </submittedName>
</protein>
<dbReference type="AlphaFoldDB" id="A0A3S3NI55"/>
<evidence type="ECO:0000256" key="1">
    <source>
        <dbReference type="ARBA" id="ARBA00005437"/>
    </source>
</evidence>